<dbReference type="Pfam" id="PF13400">
    <property type="entry name" value="Tad"/>
    <property type="match status" value="1"/>
</dbReference>
<evidence type="ECO:0000259" key="2">
    <source>
        <dbReference type="Pfam" id="PF13400"/>
    </source>
</evidence>
<evidence type="ECO:0000313" key="3">
    <source>
        <dbReference type="EMBL" id="GAA1964722.1"/>
    </source>
</evidence>
<dbReference type="InterPro" id="IPR028087">
    <property type="entry name" value="Tad_N"/>
</dbReference>
<feature type="transmembrane region" description="Helical" evidence="1">
    <location>
        <begin position="16"/>
        <end position="41"/>
    </location>
</feature>
<keyword evidence="1" id="KW-0812">Transmembrane</keyword>
<dbReference type="EMBL" id="BAAAPB010000002">
    <property type="protein sequence ID" value="GAA1964722.1"/>
    <property type="molecule type" value="Genomic_DNA"/>
</dbReference>
<accession>A0ABN2R768</accession>
<feature type="domain" description="Putative Flp pilus-assembly TadG-like N-terminal" evidence="2">
    <location>
        <begin position="13"/>
        <end position="58"/>
    </location>
</feature>
<sequence>MPRRHDRRWTDRGSTIPLIVGFVAVLLVAVAVVVDATAAFLERQSLDTLADGAALQGADLGAQGLEVYAGGLGGRRLTVSEQAARAAVAGYLTDTGAYRRYPGLRFEVTVGADRVVVRLRAPADLPLHVPGSPDRPVVGASGSAVVTVDGG</sequence>
<gene>
    <name evidence="3" type="ORF">GCM10009798_26180</name>
</gene>
<dbReference type="RefSeq" id="WP_344045330.1">
    <property type="nucleotide sequence ID" value="NZ_BAAAPB010000002.1"/>
</dbReference>
<keyword evidence="1" id="KW-0472">Membrane</keyword>
<evidence type="ECO:0000313" key="4">
    <source>
        <dbReference type="Proteomes" id="UP001500571"/>
    </source>
</evidence>
<evidence type="ECO:0000256" key="1">
    <source>
        <dbReference type="SAM" id="Phobius"/>
    </source>
</evidence>
<protein>
    <recommendedName>
        <fullName evidence="2">Putative Flp pilus-assembly TadG-like N-terminal domain-containing protein</fullName>
    </recommendedName>
</protein>
<name>A0ABN2R768_9ACTN</name>
<dbReference type="Proteomes" id="UP001500571">
    <property type="component" value="Unassembled WGS sequence"/>
</dbReference>
<comment type="caution">
    <text evidence="3">The sequence shown here is derived from an EMBL/GenBank/DDBJ whole genome shotgun (WGS) entry which is preliminary data.</text>
</comment>
<keyword evidence="4" id="KW-1185">Reference proteome</keyword>
<reference evidence="3 4" key="1">
    <citation type="journal article" date="2019" name="Int. J. Syst. Evol. Microbiol.">
        <title>The Global Catalogue of Microorganisms (GCM) 10K type strain sequencing project: providing services to taxonomists for standard genome sequencing and annotation.</title>
        <authorList>
            <consortium name="The Broad Institute Genomics Platform"/>
            <consortium name="The Broad Institute Genome Sequencing Center for Infectious Disease"/>
            <person name="Wu L."/>
            <person name="Ma J."/>
        </authorList>
    </citation>
    <scope>NUCLEOTIDE SEQUENCE [LARGE SCALE GENOMIC DNA]</scope>
    <source>
        <strain evidence="3 4">JCM 15309</strain>
    </source>
</reference>
<proteinExistence type="predicted"/>
<organism evidence="3 4">
    <name type="scientific">Nocardioides panacihumi</name>
    <dbReference type="NCBI Taxonomy" id="400774"/>
    <lineage>
        <taxon>Bacteria</taxon>
        <taxon>Bacillati</taxon>
        <taxon>Actinomycetota</taxon>
        <taxon>Actinomycetes</taxon>
        <taxon>Propionibacteriales</taxon>
        <taxon>Nocardioidaceae</taxon>
        <taxon>Nocardioides</taxon>
    </lineage>
</organism>
<keyword evidence="1" id="KW-1133">Transmembrane helix</keyword>